<protein>
    <submittedName>
        <fullName evidence="3">Cutinase family protein</fullName>
    </submittedName>
</protein>
<dbReference type="InterPro" id="IPR000675">
    <property type="entry name" value="Cutinase/axe"/>
</dbReference>
<accession>A0ABX8S3U7</accession>
<dbReference type="Proteomes" id="UP000694257">
    <property type="component" value="Chromosome"/>
</dbReference>
<sequence>MHRNQTPALTNSMQVRFTVTALGVSLFAAVGVPIVCAAPDSSVPIGPRCPSLYVLGIQGGDESSPDAPPTSDSGALGQMFGPLAAKAGELVQRSYVPFGHDDNGTAVPYQDAVTAAAQRLEDSAAQILRRCPVTKLAAAGYAHGAPAVSTFAQRVGNGSSPVTPEHVAGIALLANPTRAENTPAIPGRPQASSPEAAPGTSGKNVATISLSNPPLSGAGITTSPPTSYGALTGRIAELCVPGDATCDTPTGAPLATTVANIASRSNLRDPIAAISTVAQAMSATVYTTAVDVVNEDLHGTSLDQLSYEPAKPLGQRLAEASAPNPPAPGPNEALAALFKIGTIGLNAVITVAQKVFTPQTIAELAVVGMANPWAAVAAIGAKVGTAVVELVPPQTASRWINQAFDAITSTITDQRELYTLASSAQYSDTTGRHGAYQTVPATTTGRSPLAAVADWFSALAHDLGPTRSTPAPPALTTSTTTAPAPSTTGGGR</sequence>
<organism evidence="3 4">
    <name type="scientific">Nocardia iowensis</name>
    <dbReference type="NCBI Taxonomy" id="204891"/>
    <lineage>
        <taxon>Bacteria</taxon>
        <taxon>Bacillati</taxon>
        <taxon>Actinomycetota</taxon>
        <taxon>Actinomycetes</taxon>
        <taxon>Mycobacteriales</taxon>
        <taxon>Nocardiaceae</taxon>
        <taxon>Nocardia</taxon>
    </lineage>
</organism>
<dbReference type="RefSeq" id="WP_218477181.1">
    <property type="nucleotide sequence ID" value="NZ_BAABJN010000015.1"/>
</dbReference>
<feature type="compositionally biased region" description="Low complexity" evidence="2">
    <location>
        <begin position="465"/>
        <end position="492"/>
    </location>
</feature>
<keyword evidence="1" id="KW-0378">Hydrolase</keyword>
<evidence type="ECO:0000313" key="3">
    <source>
        <dbReference type="EMBL" id="QXN94576.1"/>
    </source>
</evidence>
<evidence type="ECO:0000256" key="2">
    <source>
        <dbReference type="SAM" id="MobiDB-lite"/>
    </source>
</evidence>
<keyword evidence="4" id="KW-1185">Reference proteome</keyword>
<reference evidence="3 4" key="1">
    <citation type="submission" date="2021-07" db="EMBL/GenBank/DDBJ databases">
        <title>Whole Genome Sequence of Nocardia Iowensis.</title>
        <authorList>
            <person name="Lamm A."/>
            <person name="Collins-Fairclough A.M."/>
            <person name="Bunk B."/>
            <person name="Sproer C."/>
        </authorList>
    </citation>
    <scope>NUCLEOTIDE SEQUENCE [LARGE SCALE GENOMIC DNA]</scope>
    <source>
        <strain evidence="3 4">NRRL 5646</strain>
    </source>
</reference>
<evidence type="ECO:0000313" key="4">
    <source>
        <dbReference type="Proteomes" id="UP000694257"/>
    </source>
</evidence>
<dbReference type="Pfam" id="PF01083">
    <property type="entry name" value="Cutinase"/>
    <property type="match status" value="1"/>
</dbReference>
<feature type="region of interest" description="Disordered" evidence="2">
    <location>
        <begin position="179"/>
        <end position="203"/>
    </location>
</feature>
<evidence type="ECO:0000256" key="1">
    <source>
        <dbReference type="ARBA" id="ARBA00022801"/>
    </source>
</evidence>
<gene>
    <name evidence="3" type="ORF">KV110_16910</name>
</gene>
<proteinExistence type="predicted"/>
<name>A0ABX8S3U7_NOCIO</name>
<feature type="region of interest" description="Disordered" evidence="2">
    <location>
        <begin position="463"/>
        <end position="492"/>
    </location>
</feature>
<dbReference type="EMBL" id="CP078145">
    <property type="protein sequence ID" value="QXN94576.1"/>
    <property type="molecule type" value="Genomic_DNA"/>
</dbReference>
<dbReference type="SMART" id="SM01110">
    <property type="entry name" value="Cutinase"/>
    <property type="match status" value="1"/>
</dbReference>